<evidence type="ECO:0000313" key="6">
    <source>
        <dbReference type="Proteomes" id="UP000027178"/>
    </source>
</evidence>
<keyword evidence="1" id="KW-0808">Transferase</keyword>
<dbReference type="AlphaFoldDB" id="A0A066YVC3"/>
<protein>
    <recommendedName>
        <fullName evidence="4">N-acetyltransferase domain-containing protein</fullName>
    </recommendedName>
</protein>
<dbReference type="eggNOG" id="COG1670">
    <property type="taxonomic scope" value="Bacteria"/>
</dbReference>
<keyword evidence="2" id="KW-0012">Acyltransferase</keyword>
<dbReference type="InterPro" id="IPR000182">
    <property type="entry name" value="GNAT_dom"/>
</dbReference>
<dbReference type="GO" id="GO:0008999">
    <property type="term" value="F:protein-N-terminal-alanine acetyltransferase activity"/>
    <property type="evidence" value="ECO:0007669"/>
    <property type="project" value="TreeGrafter"/>
</dbReference>
<dbReference type="Proteomes" id="UP000027178">
    <property type="component" value="Unassembled WGS sequence"/>
</dbReference>
<gene>
    <name evidence="5" type="ORF">KCH_61950</name>
</gene>
<evidence type="ECO:0000256" key="2">
    <source>
        <dbReference type="ARBA" id="ARBA00023315"/>
    </source>
</evidence>
<dbReference type="EMBL" id="JNBY01000126">
    <property type="protein sequence ID" value="KDN82041.1"/>
    <property type="molecule type" value="Genomic_DNA"/>
</dbReference>
<evidence type="ECO:0000259" key="4">
    <source>
        <dbReference type="PROSITE" id="PS51186"/>
    </source>
</evidence>
<dbReference type="InterPro" id="IPR016181">
    <property type="entry name" value="Acyl_CoA_acyltransferase"/>
</dbReference>
<comment type="similarity">
    <text evidence="3">Belongs to the acetyltransferase family. RimJ subfamily.</text>
</comment>
<dbReference type="PROSITE" id="PS51186">
    <property type="entry name" value="GNAT"/>
    <property type="match status" value="1"/>
</dbReference>
<evidence type="ECO:0000313" key="5">
    <source>
        <dbReference type="EMBL" id="KDN82041.1"/>
    </source>
</evidence>
<reference evidence="5 6" key="1">
    <citation type="submission" date="2014-05" db="EMBL/GenBank/DDBJ databases">
        <title>Draft Genome Sequence of Kitasatospora cheerisanensis KCTC 2395.</title>
        <authorList>
            <person name="Nam D.H."/>
        </authorList>
    </citation>
    <scope>NUCLEOTIDE SEQUENCE [LARGE SCALE GENOMIC DNA]</scope>
    <source>
        <strain evidence="5 6">KCTC 2395</strain>
    </source>
</reference>
<keyword evidence="6" id="KW-1185">Reference proteome</keyword>
<dbReference type="PANTHER" id="PTHR43792:SF8">
    <property type="entry name" value="[RIBOSOMAL PROTEIN US5]-ALANINE N-ACETYLTRANSFERASE"/>
    <property type="match status" value="1"/>
</dbReference>
<dbReference type="PATRIC" id="fig|1348663.4.peg.5994"/>
<name>A0A066YVC3_9ACTN</name>
<dbReference type="InterPro" id="IPR051531">
    <property type="entry name" value="N-acetyltransferase"/>
</dbReference>
<dbReference type="OrthoDB" id="2631610at2"/>
<evidence type="ECO:0000256" key="1">
    <source>
        <dbReference type="ARBA" id="ARBA00022679"/>
    </source>
</evidence>
<evidence type="ECO:0000256" key="3">
    <source>
        <dbReference type="ARBA" id="ARBA00038502"/>
    </source>
</evidence>
<dbReference type="SUPFAM" id="SSF55729">
    <property type="entry name" value="Acyl-CoA N-acyltransferases (Nat)"/>
    <property type="match status" value="1"/>
</dbReference>
<dbReference type="HOGENOM" id="CLU_102191_1_0_11"/>
<sequence>MLLRDVTAGDVEAYVRMRCDPVMMAELGGPLPAGGMAEKVRLDVERTAADDWWVRMIVPDAAAPELVAGTVTLWPHEEDGARISEIGWMVLPEFQGRGLAKRAVRELLEAARADGRWGRVHAFPGAANGPSNGLCRALGFELLGERDTVFAGRLLRTRHWVIDTSGPDARTAR</sequence>
<dbReference type="PANTHER" id="PTHR43792">
    <property type="entry name" value="GNAT FAMILY, PUTATIVE (AFU_ORTHOLOGUE AFUA_3G00765)-RELATED-RELATED"/>
    <property type="match status" value="1"/>
</dbReference>
<dbReference type="Gene3D" id="3.40.630.30">
    <property type="match status" value="1"/>
</dbReference>
<comment type="caution">
    <text evidence="5">The sequence shown here is derived from an EMBL/GenBank/DDBJ whole genome shotgun (WGS) entry which is preliminary data.</text>
</comment>
<proteinExistence type="inferred from homology"/>
<feature type="domain" description="N-acetyltransferase" evidence="4">
    <location>
        <begin position="1"/>
        <end position="159"/>
    </location>
</feature>
<dbReference type="RefSeq" id="WP_035867842.1">
    <property type="nucleotide sequence ID" value="NZ_KK853997.1"/>
</dbReference>
<organism evidence="5 6">
    <name type="scientific">Kitasatospora cheerisanensis KCTC 2395</name>
    <dbReference type="NCBI Taxonomy" id="1348663"/>
    <lineage>
        <taxon>Bacteria</taxon>
        <taxon>Bacillati</taxon>
        <taxon>Actinomycetota</taxon>
        <taxon>Actinomycetes</taxon>
        <taxon>Kitasatosporales</taxon>
        <taxon>Streptomycetaceae</taxon>
        <taxon>Kitasatospora</taxon>
    </lineage>
</organism>
<dbReference type="Pfam" id="PF13302">
    <property type="entry name" value="Acetyltransf_3"/>
    <property type="match status" value="1"/>
</dbReference>
<dbReference type="CDD" id="cd04301">
    <property type="entry name" value="NAT_SF"/>
    <property type="match status" value="1"/>
</dbReference>
<dbReference type="GO" id="GO:0005737">
    <property type="term" value="C:cytoplasm"/>
    <property type="evidence" value="ECO:0007669"/>
    <property type="project" value="TreeGrafter"/>
</dbReference>
<accession>A0A066YVC3</accession>